<feature type="domain" description="Polycystin cation channel PKD1/PKD2" evidence="9">
    <location>
        <begin position="357"/>
        <end position="576"/>
    </location>
</feature>
<feature type="domain" description="Polycystin" evidence="10">
    <location>
        <begin position="151"/>
        <end position="351"/>
    </location>
</feature>
<dbReference type="PRINTS" id="PR01433">
    <property type="entry name" value="POLYCYSTIN2"/>
</dbReference>
<evidence type="ECO:0000256" key="5">
    <source>
        <dbReference type="ARBA" id="ARBA00023136"/>
    </source>
</evidence>
<feature type="transmembrane region" description="Helical" evidence="8">
    <location>
        <begin position="398"/>
        <end position="416"/>
    </location>
</feature>
<keyword evidence="6" id="KW-0325">Glycoprotein</keyword>
<evidence type="ECO:0000313" key="11">
    <source>
        <dbReference type="Proteomes" id="UP000515135"/>
    </source>
</evidence>
<dbReference type="AlphaFoldDB" id="A0A6P4YGF0"/>
<feature type="disulfide bond" evidence="7">
    <location>
        <begin position="213"/>
        <end position="224"/>
    </location>
</feature>
<evidence type="ECO:0000259" key="9">
    <source>
        <dbReference type="Pfam" id="PF08016"/>
    </source>
</evidence>
<dbReference type="OrthoDB" id="10055628at2759"/>
<dbReference type="Pfam" id="PF08016">
    <property type="entry name" value="PKD_channel"/>
    <property type="match status" value="1"/>
</dbReference>
<keyword evidence="4 8" id="KW-1133">Transmembrane helix</keyword>
<keyword evidence="11" id="KW-1185">Reference proteome</keyword>
<dbReference type="GO" id="GO:0005262">
    <property type="term" value="F:calcium channel activity"/>
    <property type="evidence" value="ECO:0007669"/>
    <property type="project" value="TreeGrafter"/>
</dbReference>
<evidence type="ECO:0000313" key="12">
    <source>
        <dbReference type="RefSeq" id="XP_019628325.1"/>
    </source>
</evidence>
<dbReference type="InterPro" id="IPR013122">
    <property type="entry name" value="PKD1_2_channel"/>
</dbReference>
<feature type="transmembrane region" description="Helical" evidence="8">
    <location>
        <begin position="548"/>
        <end position="572"/>
    </location>
</feature>
<evidence type="ECO:0000256" key="6">
    <source>
        <dbReference type="ARBA" id="ARBA00023180"/>
    </source>
</evidence>
<sequence>MDCQVEAEEKDAEQSGEELARKKIGLPPWCIYIAWFLAFVVSFVSSFFVVLYSIEWGYKRSEEWFSAFAMSFFQSAFVVEPAKKLPKENKVRLATARSHREKQIRMNRIIYETLSLLAFVIVLIVVTEVDRDQNAFYLDKSLRGTFVSGMDKVKTAQDFWKWTEAVLLPGVYFNTWYNGAVGTRADRLHLHHSTAYRFQPPRLRQIRIKPGHCVKDDSIKSPKCISEFSWNIQESGDFSAGWRPRDPEDNSTGPWSFRPAYQLKGLPAFGQLSSYPGGGYVSVMGKSKTSTMKKIEVLKNNTWIDRYTRAVMVEFTVYAEGTNLLSSVNLMFELSTTGAFFPHSTIATYRLFNYEGSRGIVVLVFQMLFVTLLVYVAIREFEKAKKLKGKYLQDSWNFLEIATIVGGFVAVVMYGVREAFSQAALTEIKNSRYTDEDVFVNFQHIAYWDAIYHYVVDFVVFINIIKFVRLLRYSRRMCVMVTVLSTMRTEILMFFILLLFLFLSFAQLQHLLLGSHVAGFRSVGQSFVHLFPSLLRRYNLEEILEAEIISVAFFAVFFAASFLMLVNLLLSIMRRAITIVKRQIKLEQSRDLEMAEFIRNNILSWLPLVDKLSPPTPEEGPKYVDQGTSCDLIDLDLDLLAAAELDYVIVKLDQLFPEASRVKASGDCGDSEQDVESVKAEKKVVMVDSCN</sequence>
<evidence type="ECO:0000256" key="1">
    <source>
        <dbReference type="ARBA" id="ARBA00004141"/>
    </source>
</evidence>
<reference evidence="12" key="1">
    <citation type="submission" date="2025-08" db="UniProtKB">
        <authorList>
            <consortium name="RefSeq"/>
        </authorList>
    </citation>
    <scope>IDENTIFICATION</scope>
    <source>
        <tissue evidence="12">Gonad</tissue>
    </source>
</reference>
<feature type="transmembrane region" description="Helical" evidence="8">
    <location>
        <begin position="491"/>
        <end position="512"/>
    </location>
</feature>
<protein>
    <submittedName>
        <fullName evidence="12">Polycystic kidney disease 2-like 2 protein</fullName>
    </submittedName>
</protein>
<keyword evidence="3 8" id="KW-0812">Transmembrane</keyword>
<feature type="transmembrane region" description="Helical" evidence="8">
    <location>
        <begin position="29"/>
        <end position="52"/>
    </location>
</feature>
<dbReference type="Proteomes" id="UP000515135">
    <property type="component" value="Unplaced"/>
</dbReference>
<dbReference type="GO" id="GO:0005509">
    <property type="term" value="F:calcium ion binding"/>
    <property type="evidence" value="ECO:0007669"/>
    <property type="project" value="InterPro"/>
</dbReference>
<dbReference type="GO" id="GO:0050982">
    <property type="term" value="P:detection of mechanical stimulus"/>
    <property type="evidence" value="ECO:0007669"/>
    <property type="project" value="TreeGrafter"/>
</dbReference>
<evidence type="ECO:0000256" key="4">
    <source>
        <dbReference type="ARBA" id="ARBA00022989"/>
    </source>
</evidence>
<dbReference type="InterPro" id="IPR051223">
    <property type="entry name" value="Polycystin"/>
</dbReference>
<dbReference type="PANTHER" id="PTHR10877">
    <property type="entry name" value="POLYCYSTIN FAMILY MEMBER"/>
    <property type="match status" value="1"/>
</dbReference>
<dbReference type="GeneID" id="109472900"/>
<evidence type="ECO:0000259" key="10">
    <source>
        <dbReference type="Pfam" id="PF20519"/>
    </source>
</evidence>
<name>A0A6P4YGF0_BRABE</name>
<dbReference type="KEGG" id="bbel:109472900"/>
<evidence type="ECO:0000256" key="7">
    <source>
        <dbReference type="PIRSR" id="PIRSR603915-2"/>
    </source>
</evidence>
<keyword evidence="5 8" id="KW-0472">Membrane</keyword>
<dbReference type="Pfam" id="PF20519">
    <property type="entry name" value="Polycystin_dom"/>
    <property type="match status" value="1"/>
</dbReference>
<evidence type="ECO:0000256" key="8">
    <source>
        <dbReference type="SAM" id="Phobius"/>
    </source>
</evidence>
<feature type="transmembrane region" description="Helical" evidence="8">
    <location>
        <begin position="109"/>
        <end position="126"/>
    </location>
</feature>
<evidence type="ECO:0000256" key="3">
    <source>
        <dbReference type="ARBA" id="ARBA00022692"/>
    </source>
</evidence>
<comment type="similarity">
    <text evidence="2">Belongs to the polycystin family.</text>
</comment>
<organism evidence="11 12">
    <name type="scientific">Branchiostoma belcheri</name>
    <name type="common">Amphioxus</name>
    <dbReference type="NCBI Taxonomy" id="7741"/>
    <lineage>
        <taxon>Eukaryota</taxon>
        <taxon>Metazoa</taxon>
        <taxon>Chordata</taxon>
        <taxon>Cephalochordata</taxon>
        <taxon>Leptocardii</taxon>
        <taxon>Amphioxiformes</taxon>
        <taxon>Branchiostomatidae</taxon>
        <taxon>Branchiostoma</taxon>
    </lineage>
</organism>
<gene>
    <name evidence="12" type="primary">LOC109472900</name>
</gene>
<comment type="subcellular location">
    <subcellularLocation>
        <location evidence="1">Membrane</location>
        <topology evidence="1">Multi-pass membrane protein</topology>
    </subcellularLocation>
</comment>
<evidence type="ECO:0000256" key="2">
    <source>
        <dbReference type="ARBA" id="ARBA00007200"/>
    </source>
</evidence>
<feature type="transmembrane region" description="Helical" evidence="8">
    <location>
        <begin position="451"/>
        <end position="471"/>
    </location>
</feature>
<dbReference type="InterPro" id="IPR003915">
    <property type="entry name" value="PKD_2"/>
</dbReference>
<dbReference type="GO" id="GO:0016020">
    <property type="term" value="C:membrane"/>
    <property type="evidence" value="ECO:0007669"/>
    <property type="project" value="UniProtKB-SubCell"/>
</dbReference>
<proteinExistence type="inferred from homology"/>
<feature type="transmembrane region" description="Helical" evidence="8">
    <location>
        <begin position="359"/>
        <end position="378"/>
    </location>
</feature>
<dbReference type="RefSeq" id="XP_019628325.1">
    <property type="nucleotide sequence ID" value="XM_019772766.1"/>
</dbReference>
<accession>A0A6P4YGF0</accession>
<dbReference type="InterPro" id="IPR046791">
    <property type="entry name" value="Polycystin_dom"/>
</dbReference>
<dbReference type="PANTHER" id="PTHR10877:SF194">
    <property type="entry name" value="LOCATION OF VULVA DEFECTIVE 1"/>
    <property type="match status" value="1"/>
</dbReference>